<evidence type="ECO:0000256" key="4">
    <source>
        <dbReference type="ARBA" id="ARBA00022692"/>
    </source>
</evidence>
<comment type="caution">
    <text evidence="11">The sequence shown here is derived from an EMBL/GenBank/DDBJ whole genome shotgun (WGS) entry which is preliminary data.</text>
</comment>
<feature type="transmembrane region" description="Helical" evidence="10">
    <location>
        <begin position="6"/>
        <end position="26"/>
    </location>
</feature>
<evidence type="ECO:0000313" key="12">
    <source>
        <dbReference type="Proteomes" id="UP000292052"/>
    </source>
</evidence>
<evidence type="ECO:0000256" key="3">
    <source>
        <dbReference type="ARBA" id="ARBA00022679"/>
    </source>
</evidence>
<protein>
    <recommendedName>
        <fullName evidence="10">Elongation of very long chain fatty acids protein</fullName>
        <ecNumber evidence="10">2.3.1.199</ecNumber>
    </recommendedName>
    <alternativeName>
        <fullName evidence="10">Very-long-chain 3-oxoacyl-CoA synthase</fullName>
    </alternativeName>
</protein>
<feature type="transmembrane region" description="Helical" evidence="10">
    <location>
        <begin position="111"/>
        <end position="129"/>
    </location>
</feature>
<feature type="transmembrane region" description="Helical" evidence="10">
    <location>
        <begin position="80"/>
        <end position="99"/>
    </location>
</feature>
<evidence type="ECO:0000256" key="6">
    <source>
        <dbReference type="ARBA" id="ARBA00022989"/>
    </source>
</evidence>
<dbReference type="GO" id="GO:0019367">
    <property type="term" value="P:fatty acid elongation, saturated fatty acid"/>
    <property type="evidence" value="ECO:0007669"/>
    <property type="project" value="TreeGrafter"/>
</dbReference>
<dbReference type="Pfam" id="PF01151">
    <property type="entry name" value="ELO"/>
    <property type="match status" value="1"/>
</dbReference>
<dbReference type="GO" id="GO:0005789">
    <property type="term" value="C:endoplasmic reticulum membrane"/>
    <property type="evidence" value="ECO:0007669"/>
    <property type="project" value="TreeGrafter"/>
</dbReference>
<keyword evidence="2 10" id="KW-0444">Lipid biosynthesis</keyword>
<evidence type="ECO:0000256" key="1">
    <source>
        <dbReference type="ARBA" id="ARBA00004141"/>
    </source>
</evidence>
<feature type="non-terminal residue" evidence="11">
    <location>
        <position position="233"/>
    </location>
</feature>
<evidence type="ECO:0000256" key="10">
    <source>
        <dbReference type="RuleBase" id="RU361115"/>
    </source>
</evidence>
<proteinExistence type="inferred from homology"/>
<dbReference type="GO" id="GO:0030148">
    <property type="term" value="P:sphingolipid biosynthetic process"/>
    <property type="evidence" value="ECO:0007669"/>
    <property type="project" value="TreeGrafter"/>
</dbReference>
<comment type="subcellular location">
    <subcellularLocation>
        <location evidence="1">Membrane</location>
        <topology evidence="1">Multi-pass membrane protein</topology>
    </subcellularLocation>
</comment>
<evidence type="ECO:0000256" key="7">
    <source>
        <dbReference type="ARBA" id="ARBA00023098"/>
    </source>
</evidence>
<gene>
    <name evidence="11" type="ORF">BDFB_011516</name>
</gene>
<dbReference type="AlphaFoldDB" id="A0A482W1B7"/>
<dbReference type="GO" id="GO:0034626">
    <property type="term" value="P:fatty acid elongation, polyunsaturated fatty acid"/>
    <property type="evidence" value="ECO:0007669"/>
    <property type="project" value="TreeGrafter"/>
</dbReference>
<dbReference type="GO" id="GO:0034625">
    <property type="term" value="P:fatty acid elongation, monounsaturated fatty acid"/>
    <property type="evidence" value="ECO:0007669"/>
    <property type="project" value="TreeGrafter"/>
</dbReference>
<evidence type="ECO:0000256" key="8">
    <source>
        <dbReference type="ARBA" id="ARBA00023136"/>
    </source>
</evidence>
<organism evidence="11 12">
    <name type="scientific">Asbolus verrucosus</name>
    <name type="common">Desert ironclad beetle</name>
    <dbReference type="NCBI Taxonomy" id="1661398"/>
    <lineage>
        <taxon>Eukaryota</taxon>
        <taxon>Metazoa</taxon>
        <taxon>Ecdysozoa</taxon>
        <taxon>Arthropoda</taxon>
        <taxon>Hexapoda</taxon>
        <taxon>Insecta</taxon>
        <taxon>Pterygota</taxon>
        <taxon>Neoptera</taxon>
        <taxon>Endopterygota</taxon>
        <taxon>Coleoptera</taxon>
        <taxon>Polyphaga</taxon>
        <taxon>Cucujiformia</taxon>
        <taxon>Tenebrionidae</taxon>
        <taxon>Pimeliinae</taxon>
        <taxon>Asbolus</taxon>
    </lineage>
</organism>
<sequence length="233" mass="27482">MQSPLPIVAILVFYISFVLKVGPVLMKNRAPMKVDRIVMGYNVLQIFLNVAIFVLGLRIFPKMNIMCSPVDNTSNMLYLQYAYFLLKILDLADTIFFVLRKKSNQVTFLHIYHHFLMVSFTWVTTKFYVGGQVYFLGMPNLLVHIVMYFYYFLTSWDPVYKKSVWWKKHLTQMQIVQHCFIFVAFLMPLLNPSCTYPKFLLGVYLTQTIVMIVLFSDFYVKTYVKKNTKSIPF</sequence>
<dbReference type="PANTHER" id="PTHR11157:SF21">
    <property type="entry name" value="ELONGATION OF VERY LONG CHAIN FATTY ACIDS PROTEIN"/>
    <property type="match status" value="1"/>
</dbReference>
<keyword evidence="5 10" id="KW-0276">Fatty acid metabolism</keyword>
<keyword evidence="7 10" id="KW-0443">Lipid metabolism</keyword>
<comment type="catalytic activity">
    <reaction evidence="10">
        <text>a very-long-chain acyl-CoA + malonyl-CoA + H(+) = a very-long-chain 3-oxoacyl-CoA + CO2 + CoA</text>
        <dbReference type="Rhea" id="RHEA:32727"/>
        <dbReference type="ChEBI" id="CHEBI:15378"/>
        <dbReference type="ChEBI" id="CHEBI:16526"/>
        <dbReference type="ChEBI" id="CHEBI:57287"/>
        <dbReference type="ChEBI" id="CHEBI:57384"/>
        <dbReference type="ChEBI" id="CHEBI:90725"/>
        <dbReference type="ChEBI" id="CHEBI:90736"/>
        <dbReference type="EC" id="2.3.1.199"/>
    </reaction>
</comment>
<keyword evidence="9 10" id="KW-0275">Fatty acid biosynthesis</keyword>
<keyword evidence="6 10" id="KW-1133">Transmembrane helix</keyword>
<accession>A0A482W1B7</accession>
<evidence type="ECO:0000256" key="2">
    <source>
        <dbReference type="ARBA" id="ARBA00022516"/>
    </source>
</evidence>
<dbReference type="GO" id="GO:0009922">
    <property type="term" value="F:fatty acid elongase activity"/>
    <property type="evidence" value="ECO:0007669"/>
    <property type="project" value="UniProtKB-EC"/>
</dbReference>
<feature type="transmembrane region" description="Helical" evidence="10">
    <location>
        <begin position="38"/>
        <end position="60"/>
    </location>
</feature>
<keyword evidence="3 10" id="KW-0808">Transferase</keyword>
<evidence type="ECO:0000313" key="11">
    <source>
        <dbReference type="EMBL" id="RZC38836.1"/>
    </source>
</evidence>
<comment type="similarity">
    <text evidence="10">Belongs to the ELO family.</text>
</comment>
<dbReference type="EC" id="2.3.1.199" evidence="10"/>
<dbReference type="GO" id="GO:0042761">
    <property type="term" value="P:very long-chain fatty acid biosynthetic process"/>
    <property type="evidence" value="ECO:0007669"/>
    <property type="project" value="TreeGrafter"/>
</dbReference>
<keyword evidence="12" id="KW-1185">Reference proteome</keyword>
<reference evidence="11 12" key="1">
    <citation type="submission" date="2017-03" db="EMBL/GenBank/DDBJ databases">
        <title>Genome of the blue death feigning beetle - Asbolus verrucosus.</title>
        <authorList>
            <person name="Rider S.D."/>
        </authorList>
    </citation>
    <scope>NUCLEOTIDE SEQUENCE [LARGE SCALE GENOMIC DNA]</scope>
    <source>
        <strain evidence="11">Butters</strain>
        <tissue evidence="11">Head and leg muscle</tissue>
    </source>
</reference>
<dbReference type="EMBL" id="QDEB01039748">
    <property type="protein sequence ID" value="RZC38836.1"/>
    <property type="molecule type" value="Genomic_DNA"/>
</dbReference>
<dbReference type="PANTHER" id="PTHR11157">
    <property type="entry name" value="FATTY ACID ACYL TRANSFERASE-RELATED"/>
    <property type="match status" value="1"/>
</dbReference>
<dbReference type="Proteomes" id="UP000292052">
    <property type="component" value="Unassembled WGS sequence"/>
</dbReference>
<keyword evidence="4 10" id="KW-0812">Transmembrane</keyword>
<evidence type="ECO:0000256" key="5">
    <source>
        <dbReference type="ARBA" id="ARBA00022832"/>
    </source>
</evidence>
<keyword evidence="8 10" id="KW-0472">Membrane</keyword>
<feature type="transmembrane region" description="Helical" evidence="10">
    <location>
        <begin position="135"/>
        <end position="154"/>
    </location>
</feature>
<feature type="transmembrane region" description="Helical" evidence="10">
    <location>
        <begin position="175"/>
        <end position="193"/>
    </location>
</feature>
<dbReference type="OrthoDB" id="434092at2759"/>
<name>A0A482W1B7_ASBVE</name>
<feature type="transmembrane region" description="Helical" evidence="10">
    <location>
        <begin position="199"/>
        <end position="220"/>
    </location>
</feature>
<dbReference type="InterPro" id="IPR002076">
    <property type="entry name" value="ELO_fam"/>
</dbReference>
<dbReference type="STRING" id="1661398.A0A482W1B7"/>
<evidence type="ECO:0000256" key="9">
    <source>
        <dbReference type="ARBA" id="ARBA00023160"/>
    </source>
</evidence>